<gene>
    <name evidence="1" type="ORF">K5I29_05600</name>
</gene>
<dbReference type="EMBL" id="CP081495">
    <property type="protein sequence ID" value="UYW02369.1"/>
    <property type="molecule type" value="Genomic_DNA"/>
</dbReference>
<dbReference type="RefSeq" id="WP_264434919.1">
    <property type="nucleotide sequence ID" value="NZ_CP081495.1"/>
</dbReference>
<accession>A0ABY6M1I1</accession>
<evidence type="ECO:0000313" key="2">
    <source>
        <dbReference type="Proteomes" id="UP001163328"/>
    </source>
</evidence>
<sequence length="242" mass="26437">MRKIILMLLSFGFISISYGQIGIGTTKPNATLDIVAQNPTDPNLTNPEGVLIPRVSRLRAQHMVDVKESTIIYINSVEDGSQAGSTSNVDTTGFYYYDGILWVKFSSELYDNIYNADGVLTSNRTVNQGDKTLSFQATPTTGTSHFTVNGSTFNVDAVNKRVGIGTNTPKQSLHVEGKMRITNTPNINSGTVTIPPKPLYVTAEGDVVTSSNDYSSPSFFIRGANQWILNRYIMMGCNGLFL</sequence>
<evidence type="ECO:0000313" key="1">
    <source>
        <dbReference type="EMBL" id="UYW02369.1"/>
    </source>
</evidence>
<protein>
    <submittedName>
        <fullName evidence="1">Uncharacterized protein</fullName>
    </submittedName>
</protein>
<organism evidence="1 2">
    <name type="scientific">Flavobacterium agricola</name>
    <dbReference type="NCBI Taxonomy" id="2870839"/>
    <lineage>
        <taxon>Bacteria</taxon>
        <taxon>Pseudomonadati</taxon>
        <taxon>Bacteroidota</taxon>
        <taxon>Flavobacteriia</taxon>
        <taxon>Flavobacteriales</taxon>
        <taxon>Flavobacteriaceae</taxon>
        <taxon>Flavobacterium</taxon>
    </lineage>
</organism>
<dbReference type="Proteomes" id="UP001163328">
    <property type="component" value="Chromosome"/>
</dbReference>
<name>A0ABY6M1I1_9FLAO</name>
<keyword evidence="2" id="KW-1185">Reference proteome</keyword>
<reference evidence="1" key="1">
    <citation type="submission" date="2021-08" db="EMBL/GenBank/DDBJ databases">
        <title>Flavobacterium sp. strain CC-SYL302.</title>
        <authorList>
            <person name="Lin S.-Y."/>
            <person name="Lee T.-H."/>
            <person name="Young C.-C."/>
        </authorList>
    </citation>
    <scope>NUCLEOTIDE SEQUENCE</scope>
    <source>
        <strain evidence="1">CC-SYL302</strain>
    </source>
</reference>
<proteinExistence type="predicted"/>